<evidence type="ECO:0000256" key="2">
    <source>
        <dbReference type="SAM" id="Phobius"/>
    </source>
</evidence>
<keyword evidence="2" id="KW-0812">Transmembrane</keyword>
<evidence type="ECO:0000313" key="4">
    <source>
        <dbReference type="EMBL" id="KAL3800944.1"/>
    </source>
</evidence>
<feature type="transmembrane region" description="Helical" evidence="2">
    <location>
        <begin position="389"/>
        <end position="412"/>
    </location>
</feature>
<feature type="compositionally biased region" description="Low complexity" evidence="1">
    <location>
        <begin position="130"/>
        <end position="142"/>
    </location>
</feature>
<protein>
    <recommendedName>
        <fullName evidence="6">Nickel/cobalt efflux system</fullName>
    </recommendedName>
</protein>
<keyword evidence="5" id="KW-1185">Reference proteome</keyword>
<dbReference type="PANTHER" id="PTHR33876:SF4">
    <property type="entry name" value="CHLOROPLAST PROTEIN FOR GROWTH AND FERTILITY 2"/>
    <property type="match status" value="1"/>
</dbReference>
<dbReference type="EMBL" id="JALLPJ020001097">
    <property type="protein sequence ID" value="KAL3776474.1"/>
    <property type="molecule type" value="Genomic_DNA"/>
</dbReference>
<accession>A0ABD3QL72</accession>
<organism evidence="4 5">
    <name type="scientific">Cyclotella atomus</name>
    <dbReference type="NCBI Taxonomy" id="382360"/>
    <lineage>
        <taxon>Eukaryota</taxon>
        <taxon>Sar</taxon>
        <taxon>Stramenopiles</taxon>
        <taxon>Ochrophyta</taxon>
        <taxon>Bacillariophyta</taxon>
        <taxon>Coscinodiscophyceae</taxon>
        <taxon>Thalassiosirophycidae</taxon>
        <taxon>Stephanodiscales</taxon>
        <taxon>Stephanodiscaceae</taxon>
        <taxon>Cyclotella</taxon>
    </lineage>
</organism>
<evidence type="ECO:0000313" key="3">
    <source>
        <dbReference type="EMBL" id="KAL3776474.1"/>
    </source>
</evidence>
<proteinExistence type="predicted"/>
<feature type="transmembrane region" description="Helical" evidence="2">
    <location>
        <begin position="350"/>
        <end position="369"/>
    </location>
</feature>
<keyword evidence="2" id="KW-0472">Membrane</keyword>
<comment type="caution">
    <text evidence="4">The sequence shown here is derived from an EMBL/GenBank/DDBJ whole genome shotgun (WGS) entry which is preliminary data.</text>
</comment>
<sequence length="466" mass="50312">MSAAELISTGILMGTLHVLTGPDHLSALATLSSTDLSSRAKRNEEQDIQPRKFDCRAFLLGVRWGVGHSVGLIVVGGILIGIQEGTTSGEWIGLNNWVTNMLESFVGIFMIGLGSYGSMKALTNREYIRKTSSTASSSSRSGSKMRRNSRSMGTCSSGEGTMPSDNKTKKNRAAVKNNLVVTGAGGIELPAHGGRDSIIDQMSSALNTRSSHIDTLWGEDEDGKHMSDTDRRLWIASKSFTENVNMYASDDDMSCGKSRSDSVVTIPMSGLMMDDLQKMNNNANESLSNSLNLNDSHRNISALFDDFDTADDDTIPRGSNHMQFSVPTAFGDSSDGDVVSSQKRRYRYKYFICTPSALALLTGLVHGVAGPGGVLGIIPAVQMQDVGLAITYLGTFCITSTLVMGCFAAFYGRMCYWMADGDDNIDKNARVNRIFLVEFGSACLSIIVGIVWLTLLAVGELNEVFP</sequence>
<evidence type="ECO:0008006" key="6">
    <source>
        <dbReference type="Google" id="ProtNLM"/>
    </source>
</evidence>
<keyword evidence="2" id="KW-1133">Transmembrane helix</keyword>
<evidence type="ECO:0000313" key="5">
    <source>
        <dbReference type="Proteomes" id="UP001530400"/>
    </source>
</evidence>
<dbReference type="Proteomes" id="UP001530400">
    <property type="component" value="Unassembled WGS sequence"/>
</dbReference>
<dbReference type="PANTHER" id="PTHR33876">
    <property type="entry name" value="UNNAMED PRODUCT"/>
    <property type="match status" value="1"/>
</dbReference>
<evidence type="ECO:0000256" key="1">
    <source>
        <dbReference type="SAM" id="MobiDB-lite"/>
    </source>
</evidence>
<reference evidence="4 5" key="1">
    <citation type="submission" date="2024-10" db="EMBL/GenBank/DDBJ databases">
        <title>Updated reference genomes for cyclostephanoid diatoms.</title>
        <authorList>
            <person name="Roberts W.R."/>
            <person name="Alverson A.J."/>
        </authorList>
    </citation>
    <scope>NUCLEOTIDE SEQUENCE [LARGE SCALE GENOMIC DNA]</scope>
    <source>
        <strain evidence="4 5">AJA010-31</strain>
    </source>
</reference>
<feature type="transmembrane region" description="Helical" evidence="2">
    <location>
        <begin position="433"/>
        <end position="458"/>
    </location>
</feature>
<feature type="transmembrane region" description="Helical" evidence="2">
    <location>
        <begin position="102"/>
        <end position="122"/>
    </location>
</feature>
<dbReference type="InterPro" id="IPR052776">
    <property type="entry name" value="Chloro_ReproSupport/MetalTrans"/>
</dbReference>
<gene>
    <name evidence="4" type="ORF">ACHAWO_000077</name>
    <name evidence="3" type="ORF">ACHAWO_007554</name>
</gene>
<feature type="compositionally biased region" description="Polar residues" evidence="1">
    <location>
        <begin position="154"/>
        <end position="165"/>
    </location>
</feature>
<feature type="transmembrane region" description="Helical" evidence="2">
    <location>
        <begin position="57"/>
        <end position="82"/>
    </location>
</feature>
<dbReference type="AlphaFoldDB" id="A0ABD3QL72"/>
<feature type="region of interest" description="Disordered" evidence="1">
    <location>
        <begin position="129"/>
        <end position="172"/>
    </location>
</feature>
<dbReference type="EMBL" id="JALLPJ020000149">
    <property type="protein sequence ID" value="KAL3800944.1"/>
    <property type="molecule type" value="Genomic_DNA"/>
</dbReference>
<name>A0ABD3QL72_9STRA</name>